<reference evidence="1" key="1">
    <citation type="submission" date="2022-11" db="EMBL/GenBank/DDBJ databases">
        <authorList>
            <person name="Petersen C."/>
        </authorList>
    </citation>
    <scope>NUCLEOTIDE SEQUENCE</scope>
    <source>
        <strain evidence="1">IBT 20477</strain>
    </source>
</reference>
<gene>
    <name evidence="1" type="ORF">N7449_001678</name>
</gene>
<organism evidence="1 2">
    <name type="scientific">Penicillium cf. viridicatum</name>
    <dbReference type="NCBI Taxonomy" id="2972119"/>
    <lineage>
        <taxon>Eukaryota</taxon>
        <taxon>Fungi</taxon>
        <taxon>Dikarya</taxon>
        <taxon>Ascomycota</taxon>
        <taxon>Pezizomycotina</taxon>
        <taxon>Eurotiomycetes</taxon>
        <taxon>Eurotiomycetidae</taxon>
        <taxon>Eurotiales</taxon>
        <taxon>Aspergillaceae</taxon>
        <taxon>Penicillium</taxon>
    </lineage>
</organism>
<dbReference type="Proteomes" id="UP001150942">
    <property type="component" value="Unassembled WGS sequence"/>
</dbReference>
<name>A0A9W9N8K1_9EURO</name>
<dbReference type="EMBL" id="JAPQKQ010000001">
    <property type="protein sequence ID" value="KAJ5214509.1"/>
    <property type="molecule type" value="Genomic_DNA"/>
</dbReference>
<keyword evidence="2" id="KW-1185">Reference proteome</keyword>
<evidence type="ECO:0000313" key="1">
    <source>
        <dbReference type="EMBL" id="KAJ5214509.1"/>
    </source>
</evidence>
<evidence type="ECO:0000313" key="2">
    <source>
        <dbReference type="Proteomes" id="UP001150942"/>
    </source>
</evidence>
<reference evidence="1" key="2">
    <citation type="journal article" date="2023" name="IMA Fungus">
        <title>Comparative genomic study of the Penicillium genus elucidates a diverse pangenome and 15 lateral gene transfer events.</title>
        <authorList>
            <person name="Petersen C."/>
            <person name="Sorensen T."/>
            <person name="Nielsen M.R."/>
            <person name="Sondergaard T.E."/>
            <person name="Sorensen J.L."/>
            <person name="Fitzpatrick D.A."/>
            <person name="Frisvad J.C."/>
            <person name="Nielsen K.L."/>
        </authorList>
    </citation>
    <scope>NUCLEOTIDE SEQUENCE</scope>
    <source>
        <strain evidence="1">IBT 20477</strain>
    </source>
</reference>
<protein>
    <submittedName>
        <fullName evidence="1">Uncharacterized protein</fullName>
    </submittedName>
</protein>
<dbReference type="AlphaFoldDB" id="A0A9W9N8K1"/>
<dbReference type="OrthoDB" id="5344325at2759"/>
<proteinExistence type="predicted"/>
<accession>A0A9W9N8K1</accession>
<dbReference type="CDD" id="cd12148">
    <property type="entry name" value="fungal_TF_MHR"/>
    <property type="match status" value="1"/>
</dbReference>
<comment type="caution">
    <text evidence="1">The sequence shown here is derived from an EMBL/GenBank/DDBJ whole genome shotgun (WGS) entry which is preliminary data.</text>
</comment>
<sequence length="314" mass="35534">MHLSTAQAYSSHDSRVPSSVCLNLLMYELSQKIHEIRTLRADKPGLQDYTVIQRLHSEILSLVKELPSTIRTPNPDTSWDLQFPIIPRLREKIFTAAYSLLMALHRPHVANHIQSRETVLKAGLAILESQQRFFEAITQLHYAYFGNAFFSIDAVIVLSTVVSSFHSKDVDLLQQIVLATQQAIGRLCLIEAENEMARAGIKIARSSHQTVKDAYNRSKLLNPVPTSTSITHEYQGLEDEIFQPSHEITFPELGDSFDTGFPIYHNAVANEANLNESMMPMNQTGATEFDTSYWMGYRQQIVNDAVDMFDSNMN</sequence>